<dbReference type="EMBL" id="CP009512">
    <property type="protein sequence ID" value="AKB65611.1"/>
    <property type="molecule type" value="Genomic_DNA"/>
</dbReference>
<evidence type="ECO:0000313" key="2">
    <source>
        <dbReference type="Proteomes" id="UP000033097"/>
    </source>
</evidence>
<gene>
    <name evidence="1" type="ORF">MSMAS_2415</name>
</gene>
<reference evidence="1 2" key="1">
    <citation type="submission" date="2014-07" db="EMBL/GenBank/DDBJ databases">
        <title>Methanogenic archaea and the global carbon cycle.</title>
        <authorList>
            <person name="Henriksen J.R."/>
            <person name="Luke J."/>
            <person name="Reinhart S."/>
            <person name="Benedict M.N."/>
            <person name="Youngblut N.D."/>
            <person name="Metcalf M.E."/>
            <person name="Whitaker R.J."/>
            <person name="Metcalf W.W."/>
        </authorList>
    </citation>
    <scope>NUCLEOTIDE SEQUENCE [LARGE SCALE GENOMIC DNA]</scope>
    <source>
        <strain evidence="1 2">S-6</strain>
    </source>
</reference>
<dbReference type="KEGG" id="mmj:MSMAS_2415"/>
<protein>
    <submittedName>
        <fullName evidence="1">Uncharacterized protein</fullName>
    </submittedName>
</protein>
<evidence type="ECO:0000313" key="1">
    <source>
        <dbReference type="EMBL" id="AKB65611.1"/>
    </source>
</evidence>
<accession>A0A0E3LUP1</accession>
<name>A0A0E3LUP1_METMZ</name>
<dbReference type="HOGENOM" id="CLU_2784133_0_0_2"/>
<proteinExistence type="predicted"/>
<dbReference type="Proteomes" id="UP000033097">
    <property type="component" value="Chromosome"/>
</dbReference>
<organism evidence="1 2">
    <name type="scientific">Methanosarcina mazei S-6</name>
    <dbReference type="NCBI Taxonomy" id="213585"/>
    <lineage>
        <taxon>Archaea</taxon>
        <taxon>Methanobacteriati</taxon>
        <taxon>Methanobacteriota</taxon>
        <taxon>Stenosarchaea group</taxon>
        <taxon>Methanomicrobia</taxon>
        <taxon>Methanosarcinales</taxon>
        <taxon>Methanosarcinaceae</taxon>
        <taxon>Methanosarcina</taxon>
    </lineage>
</organism>
<dbReference type="STRING" id="213585.MSMAS_2415"/>
<sequence length="68" mass="8264">MEKSLKTLNMVFSEIMMVFHFPDYFRSRAQAKMFYKDSALYNENSKKIFGYSKKCMRIFRTTFFMITS</sequence>
<dbReference type="AlphaFoldDB" id="A0A0E3LUP1"/>
<dbReference type="PATRIC" id="fig|213585.10.peg.3057"/>